<sequence>MARRHRRPVAVEDVMASLPGRVALSEKFLWALAIHELGHAAVAFATGAGKLWGVSIESKASASVERQILGAAVMEAGEVENHGKQFYLDNIAVFRRAN</sequence>
<evidence type="ECO:0008006" key="2">
    <source>
        <dbReference type="Google" id="ProtNLM"/>
    </source>
</evidence>
<comment type="caution">
    <text evidence="1">The sequence shown here is derived from an EMBL/GenBank/DDBJ whole genome shotgun (WGS) entry which is preliminary data.</text>
</comment>
<protein>
    <recommendedName>
        <fullName evidence="2">Peptidase M41 domain-containing protein</fullName>
    </recommendedName>
</protein>
<name>A0A179BQ27_RHILE</name>
<organism evidence="1">
    <name type="scientific">Rhizobium leguminosarum</name>
    <dbReference type="NCBI Taxonomy" id="384"/>
    <lineage>
        <taxon>Bacteria</taxon>
        <taxon>Pseudomonadati</taxon>
        <taxon>Pseudomonadota</taxon>
        <taxon>Alphaproteobacteria</taxon>
        <taxon>Hyphomicrobiales</taxon>
        <taxon>Rhizobiaceae</taxon>
        <taxon>Rhizobium/Agrobacterium group</taxon>
        <taxon>Rhizobium</taxon>
    </lineage>
</organism>
<evidence type="ECO:0000313" key="1">
    <source>
        <dbReference type="EMBL" id="OAP93742.1"/>
    </source>
</evidence>
<reference evidence="1" key="1">
    <citation type="submission" date="2016-04" db="EMBL/GenBank/DDBJ databases">
        <title>Fast-growing isolate from the root nodules of Vavilovia formosa.</title>
        <authorList>
            <person name="Kimeklis A."/>
            <person name="Safronova V."/>
            <person name="Belimov A."/>
            <person name="Andronov E."/>
        </authorList>
    </citation>
    <scope>NUCLEOTIDE SEQUENCE [LARGE SCALE GENOMIC DNA]</scope>
    <source>
        <strain evidence="1">Vaf-46</strain>
    </source>
</reference>
<accession>A0A179BQ27</accession>
<dbReference type="EMBL" id="LWBS01000253">
    <property type="protein sequence ID" value="OAP93742.1"/>
    <property type="molecule type" value="Genomic_DNA"/>
</dbReference>
<gene>
    <name evidence="1" type="ORF">A4U53_23540</name>
</gene>
<proteinExistence type="predicted"/>
<dbReference type="AlphaFoldDB" id="A0A179BQ27"/>